<gene>
    <name evidence="2" type="ORF">BC670_1049</name>
</gene>
<dbReference type="AlphaFoldDB" id="A0A543G289"/>
<organism evidence="2 3">
    <name type="scientific">Flavobacterium branchiophilum</name>
    <dbReference type="NCBI Taxonomy" id="55197"/>
    <lineage>
        <taxon>Bacteria</taxon>
        <taxon>Pseudomonadati</taxon>
        <taxon>Bacteroidota</taxon>
        <taxon>Flavobacteriia</taxon>
        <taxon>Flavobacteriales</taxon>
        <taxon>Flavobacteriaceae</taxon>
        <taxon>Flavobacterium</taxon>
    </lineage>
</organism>
<sequence>MATIHNSFLFHINTCAYYANKENPTLQIKAYPDVVWIGHFQYNGEEKPMDYFFHDKKFDLEQGITTALNELKKTVFYKIWRIIPANFIMEQTVIKYIEDQAKSYIYGIDTIHDRTLEKTGEELSLVGTHTNLLTQTQYTKYAAAAVIYEFVVIGIIIDLLIIYLTRGKSLEGRILKLANNLKKAQQYIKLMEDAGIEIIPPSIAINAGMYYKKQNDGRLALVYEANLKADPLVALNYKKEFDLLSLITKGIENIKGAKHPKDKKVKEKLERNKENNNSIVEHFKSICVPTIKGSIDVTGSILFEKKIQYNLLTNTYTFTDKLGNLVQTAYNEVIIKKQIDFNTTIKGKFDGKFEFFRLETSFEGKVDFTLKGSTGIKLSYGLDNKGGRGLFVSKSLYCSGVEGTYLGSLKVKGSLGDILDWSSNEGKPTPFTLIEPFEVPFFDIQLFKS</sequence>
<keyword evidence="1" id="KW-1133">Transmembrane helix</keyword>
<keyword evidence="1" id="KW-0472">Membrane</keyword>
<dbReference type="EMBL" id="VFPJ01000001">
    <property type="protein sequence ID" value="TQM40177.1"/>
    <property type="molecule type" value="Genomic_DNA"/>
</dbReference>
<accession>A0A543G289</accession>
<evidence type="ECO:0000313" key="2">
    <source>
        <dbReference type="EMBL" id="TQM40177.1"/>
    </source>
</evidence>
<reference evidence="2 3" key="1">
    <citation type="submission" date="2019-06" db="EMBL/GenBank/DDBJ databases">
        <title>Genomic Encyclopedia of Archaeal and Bacterial Type Strains, Phase II (KMG-II): from individual species to whole genera.</title>
        <authorList>
            <person name="Goeker M."/>
        </authorList>
    </citation>
    <scope>NUCLEOTIDE SEQUENCE [LARGE SCALE GENOMIC DNA]</scope>
    <source>
        <strain evidence="2 3">DSM 24789</strain>
    </source>
</reference>
<dbReference type="Proteomes" id="UP000320773">
    <property type="component" value="Unassembled WGS sequence"/>
</dbReference>
<comment type="caution">
    <text evidence="2">The sequence shown here is derived from an EMBL/GenBank/DDBJ whole genome shotgun (WGS) entry which is preliminary data.</text>
</comment>
<protein>
    <submittedName>
        <fullName evidence="2">Uncharacterized protein</fullName>
    </submittedName>
</protein>
<evidence type="ECO:0000313" key="3">
    <source>
        <dbReference type="Proteomes" id="UP000320773"/>
    </source>
</evidence>
<evidence type="ECO:0000256" key="1">
    <source>
        <dbReference type="SAM" id="Phobius"/>
    </source>
</evidence>
<feature type="transmembrane region" description="Helical" evidence="1">
    <location>
        <begin position="141"/>
        <end position="164"/>
    </location>
</feature>
<keyword evidence="1" id="KW-0812">Transmembrane</keyword>
<name>A0A543G289_9FLAO</name>
<proteinExistence type="predicted"/>